<dbReference type="Gene3D" id="2.40.110.10">
    <property type="entry name" value="Butyryl-CoA Dehydrogenase, subunit A, domain 2"/>
    <property type="match status" value="1"/>
</dbReference>
<sequence>MDFSFDEDQTAVASLVRQVLADLVTPERLAALPASGWDDDLWRVLAEAGLLGIALPEDVGGTARGALDACLVAREAGRVVAPVPLSGVLAAALALAGLPPAQRPGELLAQVAAGRAVVLPSVAGTVDATPYVTLKPVEGGWTAHGVLPLVPYGTSADRLLVAAVDPDGARLAVLLRPRHPGVVVEPVRTSGAEVCAQVAVEGPLLREADVFAGETGAALLDRVRSHQLVLSAAEICGVADAALSLTAEYTTQRRQFGRPLGSFQAVASRAADAFIDLQAMTWTMWKAASLLDQGEDARDAVSVARFWATEGGHRIISAAHHLHGGVGIDLDYPLHRYFFRFKTLEFTLGGAAEHLAALGGSLAARFRSGGAL</sequence>
<dbReference type="PANTHER" id="PTHR43884">
    <property type="entry name" value="ACYL-COA DEHYDROGENASE"/>
    <property type="match status" value="1"/>
</dbReference>
<evidence type="ECO:0000313" key="9">
    <source>
        <dbReference type="Proteomes" id="UP001589867"/>
    </source>
</evidence>
<keyword evidence="3" id="KW-0285">Flavoprotein</keyword>
<dbReference type="Pfam" id="PF02771">
    <property type="entry name" value="Acyl-CoA_dh_N"/>
    <property type="match status" value="1"/>
</dbReference>
<dbReference type="EC" id="1.-.-.-" evidence="8"/>
<dbReference type="PANTHER" id="PTHR43884:SF20">
    <property type="entry name" value="ACYL-COA DEHYDROGENASE FADE28"/>
    <property type="match status" value="1"/>
</dbReference>
<evidence type="ECO:0000256" key="4">
    <source>
        <dbReference type="ARBA" id="ARBA00022827"/>
    </source>
</evidence>
<name>A0ABV6M719_9ACTN</name>
<reference evidence="8 9" key="1">
    <citation type="submission" date="2024-09" db="EMBL/GenBank/DDBJ databases">
        <authorList>
            <person name="Sun Q."/>
            <person name="Mori K."/>
        </authorList>
    </citation>
    <scope>NUCLEOTIDE SEQUENCE [LARGE SCALE GENOMIC DNA]</scope>
    <source>
        <strain evidence="8 9">TBRC 3947</strain>
    </source>
</reference>
<comment type="similarity">
    <text evidence="2">Belongs to the acyl-CoA dehydrogenase family.</text>
</comment>
<feature type="domain" description="Acyl-CoA dehydrogenase/oxidase N-terminal" evidence="7">
    <location>
        <begin position="7"/>
        <end position="87"/>
    </location>
</feature>
<comment type="cofactor">
    <cofactor evidence="1">
        <name>FAD</name>
        <dbReference type="ChEBI" id="CHEBI:57692"/>
    </cofactor>
</comment>
<dbReference type="RefSeq" id="WP_377253656.1">
    <property type="nucleotide sequence ID" value="NZ_JBHLUH010000047.1"/>
</dbReference>
<keyword evidence="4" id="KW-0274">FAD</keyword>
<evidence type="ECO:0000256" key="2">
    <source>
        <dbReference type="ARBA" id="ARBA00009347"/>
    </source>
</evidence>
<dbReference type="Gene3D" id="1.10.540.10">
    <property type="entry name" value="Acyl-CoA dehydrogenase/oxidase, N-terminal domain"/>
    <property type="match status" value="1"/>
</dbReference>
<keyword evidence="9" id="KW-1185">Reference proteome</keyword>
<dbReference type="InterPro" id="IPR009100">
    <property type="entry name" value="AcylCoA_DH/oxidase_NM_dom_sf"/>
</dbReference>
<proteinExistence type="inferred from homology"/>
<evidence type="ECO:0000259" key="6">
    <source>
        <dbReference type="Pfam" id="PF00441"/>
    </source>
</evidence>
<evidence type="ECO:0000313" key="8">
    <source>
        <dbReference type="EMBL" id="MFC0530497.1"/>
    </source>
</evidence>
<keyword evidence="5 8" id="KW-0560">Oxidoreductase</keyword>
<dbReference type="Gene3D" id="1.20.140.10">
    <property type="entry name" value="Butyryl-CoA Dehydrogenase, subunit A, domain 3"/>
    <property type="match status" value="1"/>
</dbReference>
<dbReference type="InterPro" id="IPR037069">
    <property type="entry name" value="AcylCoA_DH/ox_N_sf"/>
</dbReference>
<gene>
    <name evidence="8" type="ORF">ACFFIA_22815</name>
</gene>
<evidence type="ECO:0000256" key="5">
    <source>
        <dbReference type="ARBA" id="ARBA00023002"/>
    </source>
</evidence>
<dbReference type="InterPro" id="IPR046373">
    <property type="entry name" value="Acyl-CoA_Oxase/DH_mid-dom_sf"/>
</dbReference>
<dbReference type="InterPro" id="IPR009075">
    <property type="entry name" value="AcylCo_DH/oxidase_C"/>
</dbReference>
<comment type="caution">
    <text evidence="8">The sequence shown here is derived from an EMBL/GenBank/DDBJ whole genome shotgun (WGS) entry which is preliminary data.</text>
</comment>
<protein>
    <submittedName>
        <fullName evidence="8">Acyl-CoA dehydrogenase family protein</fullName>
        <ecNumber evidence="8">1.-.-.-</ecNumber>
    </submittedName>
</protein>
<evidence type="ECO:0000256" key="1">
    <source>
        <dbReference type="ARBA" id="ARBA00001974"/>
    </source>
</evidence>
<dbReference type="SUPFAM" id="SSF56645">
    <property type="entry name" value="Acyl-CoA dehydrogenase NM domain-like"/>
    <property type="match status" value="1"/>
</dbReference>
<evidence type="ECO:0000256" key="3">
    <source>
        <dbReference type="ARBA" id="ARBA00022630"/>
    </source>
</evidence>
<organism evidence="8 9">
    <name type="scientific">Phytohabitans kaempferiae</name>
    <dbReference type="NCBI Taxonomy" id="1620943"/>
    <lineage>
        <taxon>Bacteria</taxon>
        <taxon>Bacillati</taxon>
        <taxon>Actinomycetota</taxon>
        <taxon>Actinomycetes</taxon>
        <taxon>Micromonosporales</taxon>
        <taxon>Micromonosporaceae</taxon>
    </lineage>
</organism>
<dbReference type="EMBL" id="JBHLUH010000047">
    <property type="protein sequence ID" value="MFC0530497.1"/>
    <property type="molecule type" value="Genomic_DNA"/>
</dbReference>
<dbReference type="InterPro" id="IPR036250">
    <property type="entry name" value="AcylCo_DH-like_C"/>
</dbReference>
<dbReference type="SUPFAM" id="SSF47203">
    <property type="entry name" value="Acyl-CoA dehydrogenase C-terminal domain-like"/>
    <property type="match status" value="1"/>
</dbReference>
<feature type="domain" description="Acyl-CoA dehydrogenase/oxidase C-terminal" evidence="6">
    <location>
        <begin position="231"/>
        <end position="349"/>
    </location>
</feature>
<dbReference type="GO" id="GO:0016491">
    <property type="term" value="F:oxidoreductase activity"/>
    <property type="evidence" value="ECO:0007669"/>
    <property type="project" value="UniProtKB-KW"/>
</dbReference>
<dbReference type="Proteomes" id="UP001589867">
    <property type="component" value="Unassembled WGS sequence"/>
</dbReference>
<accession>A0ABV6M719</accession>
<evidence type="ECO:0000259" key="7">
    <source>
        <dbReference type="Pfam" id="PF02771"/>
    </source>
</evidence>
<dbReference type="InterPro" id="IPR013786">
    <property type="entry name" value="AcylCoA_DH/ox_N"/>
</dbReference>
<dbReference type="Pfam" id="PF00441">
    <property type="entry name" value="Acyl-CoA_dh_1"/>
    <property type="match status" value="1"/>
</dbReference>